<name>A0AAN5BZF2_9BILA</name>
<protein>
    <submittedName>
        <fullName evidence="1">Uncharacterized protein</fullName>
    </submittedName>
</protein>
<dbReference type="AlphaFoldDB" id="A0AAN5BZF2"/>
<reference evidence="2" key="1">
    <citation type="submission" date="2022-10" db="EMBL/GenBank/DDBJ databases">
        <title>Genome assembly of Pristionchus species.</title>
        <authorList>
            <person name="Yoshida K."/>
            <person name="Sommer R.J."/>
        </authorList>
    </citation>
    <scope>NUCLEOTIDE SEQUENCE [LARGE SCALE GENOMIC DNA]</scope>
    <source>
        <strain evidence="2">RS5460</strain>
    </source>
</reference>
<evidence type="ECO:0000313" key="2">
    <source>
        <dbReference type="Proteomes" id="UP001328107"/>
    </source>
</evidence>
<comment type="caution">
    <text evidence="1">The sequence shown here is derived from an EMBL/GenBank/DDBJ whole genome shotgun (WGS) entry which is preliminary data.</text>
</comment>
<dbReference type="EMBL" id="BTRK01000001">
    <property type="protein sequence ID" value="GMR30978.1"/>
    <property type="molecule type" value="Genomic_DNA"/>
</dbReference>
<sequence>FTRPVQSLLSSLNREVDTIFDQKPYFPSLRHVSCCSIRSDYGASQSNSLENQMFGKRMDVCVK</sequence>
<dbReference type="Proteomes" id="UP001328107">
    <property type="component" value="Unassembled WGS sequence"/>
</dbReference>
<evidence type="ECO:0000313" key="1">
    <source>
        <dbReference type="EMBL" id="GMR30978.1"/>
    </source>
</evidence>
<accession>A0AAN5BZF2</accession>
<organism evidence="1 2">
    <name type="scientific">Pristionchus mayeri</name>
    <dbReference type="NCBI Taxonomy" id="1317129"/>
    <lineage>
        <taxon>Eukaryota</taxon>
        <taxon>Metazoa</taxon>
        <taxon>Ecdysozoa</taxon>
        <taxon>Nematoda</taxon>
        <taxon>Chromadorea</taxon>
        <taxon>Rhabditida</taxon>
        <taxon>Rhabditina</taxon>
        <taxon>Diplogasteromorpha</taxon>
        <taxon>Diplogasteroidea</taxon>
        <taxon>Neodiplogasteridae</taxon>
        <taxon>Pristionchus</taxon>
    </lineage>
</organism>
<feature type="non-terminal residue" evidence="1">
    <location>
        <position position="1"/>
    </location>
</feature>
<proteinExistence type="predicted"/>
<keyword evidence="2" id="KW-1185">Reference proteome</keyword>
<gene>
    <name evidence="1" type="ORF">PMAYCL1PPCAC_01173</name>
</gene>